<gene>
    <name evidence="2" type="ORF">CANARDRAFT_25771</name>
</gene>
<evidence type="ECO:0000256" key="1">
    <source>
        <dbReference type="SAM" id="SignalP"/>
    </source>
</evidence>
<sequence>MFSLSIISIIISLLHLMTTAWSYEFSDFELLATWDTDYKLKVPTNISVNFDVLSETIEAALGDVSQLKCDINGAKKRVTDHVLSDLLENHNFREVSKVVNNEGQNIISYHGAVKKSSSNPMWYDYGWSLVSSIVKLFVGDMIDCSLHYFGLIRSKCPSAIYVAHGVIIHIDRYTFSPNCGSVPTIDSLVGIIEKSIKEAEDKSMVGWCITIDHSGSHTSEIKFMHQSLAAALSFSEMVCPPRAELIRDEL</sequence>
<protein>
    <submittedName>
        <fullName evidence="2">Uncharacterized protein</fullName>
    </submittedName>
</protein>
<proteinExistence type="predicted"/>
<organism evidence="2 3">
    <name type="scientific">[Candida] arabinofermentans NRRL YB-2248</name>
    <dbReference type="NCBI Taxonomy" id="983967"/>
    <lineage>
        <taxon>Eukaryota</taxon>
        <taxon>Fungi</taxon>
        <taxon>Dikarya</taxon>
        <taxon>Ascomycota</taxon>
        <taxon>Saccharomycotina</taxon>
        <taxon>Pichiomycetes</taxon>
        <taxon>Pichiales</taxon>
        <taxon>Pichiaceae</taxon>
        <taxon>Ogataea</taxon>
        <taxon>Ogataea/Candida clade</taxon>
    </lineage>
</organism>
<feature type="chain" id="PRO_5009162947" evidence="1">
    <location>
        <begin position="23"/>
        <end position="250"/>
    </location>
</feature>
<feature type="signal peptide" evidence="1">
    <location>
        <begin position="1"/>
        <end position="22"/>
    </location>
</feature>
<evidence type="ECO:0000313" key="3">
    <source>
        <dbReference type="Proteomes" id="UP000094801"/>
    </source>
</evidence>
<dbReference type="AlphaFoldDB" id="A0A1E4SSU3"/>
<keyword evidence="1" id="KW-0732">Signal</keyword>
<evidence type="ECO:0000313" key="2">
    <source>
        <dbReference type="EMBL" id="ODV82589.1"/>
    </source>
</evidence>
<keyword evidence="3" id="KW-1185">Reference proteome</keyword>
<name>A0A1E4SSU3_9ASCO</name>
<accession>A0A1E4SSU3</accession>
<dbReference type="EMBL" id="KV453879">
    <property type="protein sequence ID" value="ODV82589.1"/>
    <property type="molecule type" value="Genomic_DNA"/>
</dbReference>
<dbReference type="Proteomes" id="UP000094801">
    <property type="component" value="Unassembled WGS sequence"/>
</dbReference>
<reference evidence="3" key="1">
    <citation type="submission" date="2016-04" db="EMBL/GenBank/DDBJ databases">
        <title>Comparative genomics of biotechnologically important yeasts.</title>
        <authorList>
            <consortium name="DOE Joint Genome Institute"/>
            <person name="Riley R."/>
            <person name="Haridas S."/>
            <person name="Wolfe K.H."/>
            <person name="Lopes M.R."/>
            <person name="Hittinger C.T."/>
            <person name="Goker M."/>
            <person name="Salamov A."/>
            <person name="Wisecaver J."/>
            <person name="Long T.M."/>
            <person name="Aerts A.L."/>
            <person name="Barry K."/>
            <person name="Choi C."/>
            <person name="Clum A."/>
            <person name="Coughlan A.Y."/>
            <person name="Deshpande S."/>
            <person name="Douglass A.P."/>
            <person name="Hanson S.J."/>
            <person name="Klenk H.-P."/>
            <person name="Labutti K."/>
            <person name="Lapidus A."/>
            <person name="Lindquist E."/>
            <person name="Lipzen A."/>
            <person name="Meier-Kolthoff J.P."/>
            <person name="Ohm R.A."/>
            <person name="Otillar R.P."/>
            <person name="Pangilinan J."/>
            <person name="Peng Y."/>
            <person name="Rokas A."/>
            <person name="Rosa C.A."/>
            <person name="Scheuner C."/>
            <person name="Sibirny A.A."/>
            <person name="Slot J.C."/>
            <person name="Stielow J.B."/>
            <person name="Sun H."/>
            <person name="Kurtzman C.P."/>
            <person name="Blackwell M."/>
            <person name="Grigoriev I.V."/>
            <person name="Jeffries T.W."/>
        </authorList>
    </citation>
    <scope>NUCLEOTIDE SEQUENCE [LARGE SCALE GENOMIC DNA]</scope>
    <source>
        <strain evidence="3">NRRL YB-2248</strain>
    </source>
</reference>